<keyword evidence="1" id="KW-0732">Signal</keyword>
<evidence type="ECO:0000313" key="3">
    <source>
        <dbReference type="EMBL" id="KAA8716510.1"/>
    </source>
</evidence>
<comment type="caution">
    <text evidence="3">The sequence shown here is derived from an EMBL/GenBank/DDBJ whole genome shotgun (WGS) entry which is preliminary data.</text>
</comment>
<dbReference type="PANTHER" id="PTHR33420:SF5">
    <property type="entry name" value="FIMBRIAL SUBUNIT"/>
    <property type="match status" value="1"/>
</dbReference>
<dbReference type="GO" id="GO:0009289">
    <property type="term" value="C:pilus"/>
    <property type="evidence" value="ECO:0007669"/>
    <property type="project" value="InterPro"/>
</dbReference>
<protein>
    <submittedName>
        <fullName evidence="3">Fimbrial protein</fullName>
    </submittedName>
</protein>
<dbReference type="Proteomes" id="UP000322181">
    <property type="component" value="Unassembled WGS sequence"/>
</dbReference>
<feature type="signal peptide" evidence="1">
    <location>
        <begin position="1"/>
        <end position="20"/>
    </location>
</feature>
<gene>
    <name evidence="3" type="ORF">F4V73_01055</name>
</gene>
<feature type="domain" description="Fimbrial-type adhesion" evidence="2">
    <location>
        <begin position="26"/>
        <end position="174"/>
    </location>
</feature>
<dbReference type="GO" id="GO:0043709">
    <property type="term" value="P:cell adhesion involved in single-species biofilm formation"/>
    <property type="evidence" value="ECO:0007669"/>
    <property type="project" value="TreeGrafter"/>
</dbReference>
<dbReference type="SUPFAM" id="SSF49401">
    <property type="entry name" value="Bacterial adhesins"/>
    <property type="match status" value="1"/>
</dbReference>
<dbReference type="PANTHER" id="PTHR33420">
    <property type="entry name" value="FIMBRIAL SUBUNIT ELFA-RELATED"/>
    <property type="match status" value="1"/>
</dbReference>
<name>A0A5M9R758_9GAMM</name>
<accession>A0A5M9R758</accession>
<evidence type="ECO:0000313" key="4">
    <source>
        <dbReference type="Proteomes" id="UP000322181"/>
    </source>
</evidence>
<dbReference type="Gene3D" id="2.60.40.1090">
    <property type="entry name" value="Fimbrial-type adhesion domain"/>
    <property type="match status" value="1"/>
</dbReference>
<reference evidence="3 4" key="1">
    <citation type="submission" date="2019-09" db="EMBL/GenBank/DDBJ databases">
        <title>Draft genome sequence of various Type strains from the CCUG.</title>
        <authorList>
            <person name="Pineiro-Iglesias B."/>
            <person name="Tunovic T."/>
            <person name="Unosson C."/>
            <person name="Inganas E."/>
            <person name="Ohlen M."/>
            <person name="Cardew S."/>
            <person name="Jensie-Markopoulos S."/>
            <person name="Salva-Serra F."/>
            <person name="Jaen-Luchoro D."/>
            <person name="Karlsson R."/>
            <person name="Svensson-Stadler L."/>
            <person name="Chun J."/>
            <person name="Moore E."/>
        </authorList>
    </citation>
    <scope>NUCLEOTIDE SEQUENCE [LARGE SCALE GENOMIC DNA]</scope>
    <source>
        <strain evidence="3 4">CCUG 53682T</strain>
    </source>
</reference>
<dbReference type="InterPro" id="IPR000259">
    <property type="entry name" value="Adhesion_dom_fimbrial"/>
</dbReference>
<sequence length="174" mass="18830">MSRFLFLSVFFLFLSNSVNAADVRVSVTGNIKNESCIININDTNQTITLGDFHIRDFPQAGSTTAGKPLNIRLTDCTETISGASVTFTGTASAQYPELLAVSDTGNGTLLAGGIAIEILDGENEKPIALNILTRLKPIIRGENTLKYLLRYKSINNTVTAGDASAIMYFDIIYQ</sequence>
<dbReference type="RefSeq" id="WP_067364264.1">
    <property type="nucleotide sequence ID" value="NZ_BAAAFS010000001.1"/>
</dbReference>
<evidence type="ECO:0000256" key="1">
    <source>
        <dbReference type="SAM" id="SignalP"/>
    </source>
</evidence>
<dbReference type="EMBL" id="VXKB01000001">
    <property type="protein sequence ID" value="KAA8716510.1"/>
    <property type="molecule type" value="Genomic_DNA"/>
</dbReference>
<organism evidence="3 4">
    <name type="scientific">Morganella psychrotolerans</name>
    <dbReference type="NCBI Taxonomy" id="368603"/>
    <lineage>
        <taxon>Bacteria</taxon>
        <taxon>Pseudomonadati</taxon>
        <taxon>Pseudomonadota</taxon>
        <taxon>Gammaproteobacteria</taxon>
        <taxon>Enterobacterales</taxon>
        <taxon>Morganellaceae</taxon>
        <taxon>Morganella</taxon>
    </lineage>
</organism>
<dbReference type="Pfam" id="PF00419">
    <property type="entry name" value="Fimbrial"/>
    <property type="match status" value="1"/>
</dbReference>
<feature type="chain" id="PRO_5024327156" evidence="1">
    <location>
        <begin position="21"/>
        <end position="174"/>
    </location>
</feature>
<dbReference type="OrthoDB" id="6466381at2"/>
<dbReference type="InterPro" id="IPR036937">
    <property type="entry name" value="Adhesion_dom_fimbrial_sf"/>
</dbReference>
<proteinExistence type="predicted"/>
<dbReference type="InterPro" id="IPR050263">
    <property type="entry name" value="Bact_Fimbrial_Adh_Pro"/>
</dbReference>
<evidence type="ECO:0000259" key="2">
    <source>
        <dbReference type="Pfam" id="PF00419"/>
    </source>
</evidence>
<dbReference type="AlphaFoldDB" id="A0A5M9R758"/>
<dbReference type="InterPro" id="IPR008966">
    <property type="entry name" value="Adhesion_dom_sf"/>
</dbReference>